<proteinExistence type="predicted"/>
<evidence type="ECO:0000313" key="1">
    <source>
        <dbReference type="EMBL" id="UQC82650.1"/>
    </source>
</evidence>
<dbReference type="EMBL" id="CP019476">
    <property type="protein sequence ID" value="UQC82650.1"/>
    <property type="molecule type" value="Genomic_DNA"/>
</dbReference>
<evidence type="ECO:0000313" key="2">
    <source>
        <dbReference type="Proteomes" id="UP000830671"/>
    </source>
</evidence>
<dbReference type="Proteomes" id="UP000830671">
    <property type="component" value="Chromosome 4"/>
</dbReference>
<reference evidence="1" key="1">
    <citation type="journal article" date="2021" name="Mol. Plant Microbe Interact.">
        <title>Complete Genome Sequence of the Plant-Pathogenic Fungus Colletotrichum lupini.</title>
        <authorList>
            <person name="Baroncelli R."/>
            <person name="Pensec F."/>
            <person name="Da Lio D."/>
            <person name="Boufleur T."/>
            <person name="Vicente I."/>
            <person name="Sarrocco S."/>
            <person name="Picot A."/>
            <person name="Baraldi E."/>
            <person name="Sukno S."/>
            <person name="Thon M."/>
            <person name="Le Floch G."/>
        </authorList>
    </citation>
    <scope>NUCLEOTIDE SEQUENCE</scope>
    <source>
        <strain evidence="1">IMI 504893</strain>
    </source>
</reference>
<dbReference type="RefSeq" id="XP_049144273.1">
    <property type="nucleotide sequence ID" value="XM_049287130.1"/>
</dbReference>
<protein>
    <submittedName>
        <fullName evidence="1">Uncharacterized protein</fullName>
    </submittedName>
</protein>
<organism evidence="1 2">
    <name type="scientific">Colletotrichum lupini</name>
    <dbReference type="NCBI Taxonomy" id="145971"/>
    <lineage>
        <taxon>Eukaryota</taxon>
        <taxon>Fungi</taxon>
        <taxon>Dikarya</taxon>
        <taxon>Ascomycota</taxon>
        <taxon>Pezizomycotina</taxon>
        <taxon>Sordariomycetes</taxon>
        <taxon>Hypocreomycetidae</taxon>
        <taxon>Glomerellales</taxon>
        <taxon>Glomerellaceae</taxon>
        <taxon>Colletotrichum</taxon>
        <taxon>Colletotrichum acutatum species complex</taxon>
    </lineage>
</organism>
<sequence>MKNINDRLRPVLSGNTGKWSTVFATEERKRTSMSFEVWRCGLNYLPLLHRRPLNGRSGQREGSRTAEQVRAGQACGGAYESLDKLGNDHRFLLDCARYGVQSCISRQVLASSFPARWNAALATSSHTFQLDNHMPPCRLSVLRALTTLTRSRCLIPVLAPPCWSMARLAPSWTLGPVSHRSVPPSPTLFYARIDIHYCGMSASETVLQPEAVLLSCFAIFP</sequence>
<accession>A0A9Q8SSK3</accession>
<dbReference type="GeneID" id="73342140"/>
<name>A0A9Q8SSK3_9PEZI</name>
<dbReference type="KEGG" id="clup:CLUP02_08140"/>
<gene>
    <name evidence="1" type="ORF">CLUP02_08140</name>
</gene>
<dbReference type="AlphaFoldDB" id="A0A9Q8SSK3"/>
<keyword evidence="2" id="KW-1185">Reference proteome</keyword>